<evidence type="ECO:0000256" key="4">
    <source>
        <dbReference type="ARBA" id="ARBA00022989"/>
    </source>
</evidence>
<evidence type="ECO:0000256" key="2">
    <source>
        <dbReference type="ARBA" id="ARBA00022448"/>
    </source>
</evidence>
<dbReference type="GO" id="GO:0015271">
    <property type="term" value="F:outward rectifier potassium channel activity"/>
    <property type="evidence" value="ECO:0007669"/>
    <property type="project" value="TreeGrafter"/>
</dbReference>
<feature type="domain" description="Potassium channel" evidence="11">
    <location>
        <begin position="95"/>
        <end position="150"/>
    </location>
</feature>
<evidence type="ECO:0000256" key="3">
    <source>
        <dbReference type="ARBA" id="ARBA00022692"/>
    </source>
</evidence>
<evidence type="ECO:0000313" key="13">
    <source>
        <dbReference type="Proteomes" id="UP000494040"/>
    </source>
</evidence>
<dbReference type="RefSeq" id="XP_014246339.1">
    <property type="nucleotide sequence ID" value="XM_014390853.2"/>
</dbReference>
<feature type="transmembrane region" description="Helical" evidence="10">
    <location>
        <begin position="302"/>
        <end position="320"/>
    </location>
</feature>
<dbReference type="AlphaFoldDB" id="A0A8I6RQI4"/>
<comment type="subcellular location">
    <subcellularLocation>
        <location evidence="1">Membrane</location>
        <topology evidence="1">Multi-pass membrane protein</topology>
    </subcellularLocation>
</comment>
<reference evidence="12" key="1">
    <citation type="submission" date="2022-01" db="UniProtKB">
        <authorList>
            <consortium name="EnsemblMetazoa"/>
        </authorList>
    </citation>
    <scope>IDENTIFICATION</scope>
</reference>
<dbReference type="GeneID" id="106664836"/>
<dbReference type="PRINTS" id="PR01333">
    <property type="entry name" value="2POREKCHANEL"/>
</dbReference>
<feature type="transmembrane region" description="Helical" evidence="10">
    <location>
        <begin position="96"/>
        <end position="118"/>
    </location>
</feature>
<dbReference type="EnsemblMetazoa" id="XM_014390855.2">
    <property type="protein sequence ID" value="XP_014246341.1"/>
    <property type="gene ID" value="LOC106664836"/>
</dbReference>
<name>A0A8I6RQI4_CIMLE</name>
<dbReference type="EnsemblMetazoa" id="XM_014390852.2">
    <property type="protein sequence ID" value="XP_014246338.1"/>
    <property type="gene ID" value="LOC106664836"/>
</dbReference>
<dbReference type="GO" id="GO:0022841">
    <property type="term" value="F:potassium ion leak channel activity"/>
    <property type="evidence" value="ECO:0007669"/>
    <property type="project" value="TreeGrafter"/>
</dbReference>
<evidence type="ECO:0000256" key="8">
    <source>
        <dbReference type="RuleBase" id="RU003857"/>
    </source>
</evidence>
<dbReference type="OMA" id="TECAEYS"/>
<evidence type="ECO:0000256" key="10">
    <source>
        <dbReference type="SAM" id="Phobius"/>
    </source>
</evidence>
<feature type="compositionally biased region" description="Pro residues" evidence="9">
    <location>
        <begin position="252"/>
        <end position="261"/>
    </location>
</feature>
<dbReference type="PANTHER" id="PTHR11003:SF352">
    <property type="entry name" value="BCDNA.GH04802-RELATED"/>
    <property type="match status" value="1"/>
</dbReference>
<proteinExistence type="inferred from homology"/>
<feature type="region of interest" description="Disordered" evidence="9">
    <location>
        <begin position="213"/>
        <end position="266"/>
    </location>
</feature>
<feature type="transmembrane region" description="Helical" evidence="10">
    <location>
        <begin position="130"/>
        <end position="161"/>
    </location>
</feature>
<dbReference type="GO" id="GO:0030322">
    <property type="term" value="P:stabilization of membrane potential"/>
    <property type="evidence" value="ECO:0007669"/>
    <property type="project" value="TreeGrafter"/>
</dbReference>
<dbReference type="OrthoDB" id="297496at2759"/>
<dbReference type="Gene3D" id="1.10.287.70">
    <property type="match status" value="1"/>
</dbReference>
<feature type="transmembrane region" description="Helical" evidence="10">
    <location>
        <begin position="332"/>
        <end position="353"/>
    </location>
</feature>
<dbReference type="InterPro" id="IPR013099">
    <property type="entry name" value="K_chnl_dom"/>
</dbReference>
<dbReference type="RefSeq" id="XP_014246338.1">
    <property type="nucleotide sequence ID" value="XM_014390852.2"/>
</dbReference>
<dbReference type="GO" id="GO:0005886">
    <property type="term" value="C:plasma membrane"/>
    <property type="evidence" value="ECO:0007669"/>
    <property type="project" value="TreeGrafter"/>
</dbReference>
<evidence type="ECO:0000256" key="5">
    <source>
        <dbReference type="ARBA" id="ARBA00023065"/>
    </source>
</evidence>
<dbReference type="Proteomes" id="UP000494040">
    <property type="component" value="Unassembled WGS sequence"/>
</dbReference>
<comment type="similarity">
    <text evidence="8">Belongs to the two pore domain potassium channel (TC 1.A.1.8) family.</text>
</comment>
<evidence type="ECO:0000256" key="9">
    <source>
        <dbReference type="SAM" id="MobiDB-lite"/>
    </source>
</evidence>
<keyword evidence="7 8" id="KW-0407">Ion channel</keyword>
<evidence type="ECO:0000259" key="11">
    <source>
        <dbReference type="Pfam" id="PF07885"/>
    </source>
</evidence>
<accession>A0A8I6RQI4</accession>
<evidence type="ECO:0000313" key="12">
    <source>
        <dbReference type="EnsemblMetazoa" id="XP_014246339.1"/>
    </source>
</evidence>
<dbReference type="KEGG" id="clec:106664836"/>
<protein>
    <recommendedName>
        <fullName evidence="11">Potassium channel domain-containing protein</fullName>
    </recommendedName>
</protein>
<sequence length="378" mass="42135">MLERLWVVLVVVGYLGAGGLLFQLIEPPPPNPKLPISKYTENCLNQLWTITERLNVLYQRNWTRLVTEQLRQLEVNVIQAVRAQGRENTLDPDLQWSFTGSLLYSLTVITTIGCGNLGPKTMEGKLATMIYALIGVPLMLVCLSHLGSLLADIIQSAYYYVCCCSKQSKNNERMEYQMEERGARMRSVEVVGGGCGRAVCRLTSLDSMLDYTPRSNSVHDSDDDELENNRGGATNDTPSRMPLIWRGESRPGTPPPPPTQAQPPSTRTRVPALLTLAILLGYICLGAWLYAAWERRTYLEGLYFTFTALTTIGLSDMVPGRGIKRIEGQLQLLAFCLYIFFGLVLVATAFALVQEQVITKTRQIAISLGVVKREELPL</sequence>
<dbReference type="InterPro" id="IPR003280">
    <property type="entry name" value="2pore_dom_K_chnl"/>
</dbReference>
<evidence type="ECO:0000256" key="7">
    <source>
        <dbReference type="ARBA" id="ARBA00023303"/>
    </source>
</evidence>
<evidence type="ECO:0000256" key="6">
    <source>
        <dbReference type="ARBA" id="ARBA00023136"/>
    </source>
</evidence>
<feature type="transmembrane region" description="Helical" evidence="10">
    <location>
        <begin position="270"/>
        <end position="290"/>
    </location>
</feature>
<keyword evidence="5 8" id="KW-0406">Ion transport</keyword>
<dbReference type="SUPFAM" id="SSF81324">
    <property type="entry name" value="Voltage-gated potassium channels"/>
    <property type="match status" value="2"/>
</dbReference>
<keyword evidence="13" id="KW-1185">Reference proteome</keyword>
<dbReference type="PANTHER" id="PTHR11003">
    <property type="entry name" value="POTASSIUM CHANNEL, SUBFAMILY K"/>
    <property type="match status" value="1"/>
</dbReference>
<keyword evidence="4 10" id="KW-1133">Transmembrane helix</keyword>
<evidence type="ECO:0000256" key="1">
    <source>
        <dbReference type="ARBA" id="ARBA00004141"/>
    </source>
</evidence>
<keyword evidence="2 8" id="KW-0813">Transport</keyword>
<keyword evidence="6 10" id="KW-0472">Membrane</keyword>
<feature type="domain" description="Potassium channel" evidence="11">
    <location>
        <begin position="278"/>
        <end position="357"/>
    </location>
</feature>
<organism evidence="12 13">
    <name type="scientific">Cimex lectularius</name>
    <name type="common">Bed bug</name>
    <name type="synonym">Acanthia lectularia</name>
    <dbReference type="NCBI Taxonomy" id="79782"/>
    <lineage>
        <taxon>Eukaryota</taxon>
        <taxon>Metazoa</taxon>
        <taxon>Ecdysozoa</taxon>
        <taxon>Arthropoda</taxon>
        <taxon>Hexapoda</taxon>
        <taxon>Insecta</taxon>
        <taxon>Pterygota</taxon>
        <taxon>Neoptera</taxon>
        <taxon>Paraneoptera</taxon>
        <taxon>Hemiptera</taxon>
        <taxon>Heteroptera</taxon>
        <taxon>Panheteroptera</taxon>
        <taxon>Cimicomorpha</taxon>
        <taxon>Cimicidae</taxon>
        <taxon>Cimex</taxon>
    </lineage>
</organism>
<dbReference type="EnsemblMetazoa" id="XM_014390853.2">
    <property type="protein sequence ID" value="XP_014246339.1"/>
    <property type="gene ID" value="LOC106664836"/>
</dbReference>
<keyword evidence="3 8" id="KW-0812">Transmembrane</keyword>
<dbReference type="Pfam" id="PF07885">
    <property type="entry name" value="Ion_trans_2"/>
    <property type="match status" value="2"/>
</dbReference>
<feature type="transmembrane region" description="Helical" evidence="10">
    <location>
        <begin position="5"/>
        <end position="25"/>
    </location>
</feature>
<dbReference type="RefSeq" id="XP_014246341.1">
    <property type="nucleotide sequence ID" value="XM_014390855.2"/>
</dbReference>